<dbReference type="AlphaFoldDB" id="A0A8J4PLB8"/>
<dbReference type="Gene3D" id="2.60.120.10">
    <property type="entry name" value="Jelly Rolls"/>
    <property type="match status" value="1"/>
</dbReference>
<dbReference type="InterPro" id="IPR014710">
    <property type="entry name" value="RmlC-like_jellyroll"/>
</dbReference>
<dbReference type="InterPro" id="IPR039935">
    <property type="entry name" value="YML079W-like"/>
</dbReference>
<comment type="caution">
    <text evidence="2">The sequence shown here is derived from an EMBL/GenBank/DDBJ whole genome shotgun (WGS) entry which is preliminary data.</text>
</comment>
<sequence>MNTKEYWIEKLKLVPHFEGGYYRETIKSKELVKVGDKPEKKLFSCIYFLMDVSDSACFHSVKCDEMWYFHYGSCLNVHCLKPDGSYELVRLGNNPDNGEVFQSCIQSNNIFGAAVEKDSEFGFAIASIQVMPGFDMSDFKLYPRSKLLEMFTDQKTIINQMAQEDPSMNQEKPLPISE</sequence>
<evidence type="ECO:0000313" key="3">
    <source>
        <dbReference type="Proteomes" id="UP000695562"/>
    </source>
</evidence>
<dbReference type="InterPro" id="IPR011051">
    <property type="entry name" value="RmlC_Cupin_sf"/>
</dbReference>
<organism evidence="2 3">
    <name type="scientific">Polysphondylium violaceum</name>
    <dbReference type="NCBI Taxonomy" id="133409"/>
    <lineage>
        <taxon>Eukaryota</taxon>
        <taxon>Amoebozoa</taxon>
        <taxon>Evosea</taxon>
        <taxon>Eumycetozoa</taxon>
        <taxon>Dictyostelia</taxon>
        <taxon>Dictyosteliales</taxon>
        <taxon>Dictyosteliaceae</taxon>
        <taxon>Polysphondylium</taxon>
    </lineage>
</organism>
<dbReference type="SUPFAM" id="SSF51182">
    <property type="entry name" value="RmlC-like cupins"/>
    <property type="match status" value="1"/>
</dbReference>
<reference evidence="2" key="1">
    <citation type="submission" date="2020-01" db="EMBL/GenBank/DDBJ databases">
        <title>Development of genomics and gene disruption for Polysphondylium violaceum indicates a role for the polyketide synthase stlB in stalk morphogenesis.</title>
        <authorList>
            <person name="Narita B."/>
            <person name="Kawabe Y."/>
            <person name="Kin K."/>
            <person name="Saito T."/>
            <person name="Gibbs R."/>
            <person name="Kuspa A."/>
            <person name="Muzny D."/>
            <person name="Queller D."/>
            <person name="Richards S."/>
            <person name="Strassman J."/>
            <person name="Sucgang R."/>
            <person name="Worley K."/>
            <person name="Schaap P."/>
        </authorList>
    </citation>
    <scope>NUCLEOTIDE SEQUENCE</scope>
    <source>
        <strain evidence="2">QSvi11</strain>
    </source>
</reference>
<proteinExistence type="predicted"/>
<dbReference type="Pfam" id="PF06172">
    <property type="entry name" value="Cupin_5"/>
    <property type="match status" value="1"/>
</dbReference>
<accession>A0A8J4PLB8</accession>
<evidence type="ECO:0000313" key="2">
    <source>
        <dbReference type="EMBL" id="KAF2069033.1"/>
    </source>
</evidence>
<protein>
    <recommendedName>
        <fullName evidence="1">DUF985 domain-containing protein</fullName>
    </recommendedName>
</protein>
<keyword evidence="3" id="KW-1185">Reference proteome</keyword>
<gene>
    <name evidence="2" type="ORF">CYY_009644</name>
</gene>
<name>A0A8J4PLB8_9MYCE</name>
<dbReference type="PANTHER" id="PTHR33387:SF3">
    <property type="entry name" value="DUF985 DOMAIN-CONTAINING PROTEIN"/>
    <property type="match status" value="1"/>
</dbReference>
<dbReference type="InterPro" id="IPR009327">
    <property type="entry name" value="Cupin_DUF985"/>
</dbReference>
<dbReference type="PANTHER" id="PTHR33387">
    <property type="entry name" value="RMLC-LIKE JELLY ROLL FOLD PROTEIN"/>
    <property type="match status" value="1"/>
</dbReference>
<dbReference type="CDD" id="cd06121">
    <property type="entry name" value="cupin_YML079wp"/>
    <property type="match status" value="1"/>
</dbReference>
<dbReference type="OrthoDB" id="6614653at2759"/>
<dbReference type="Proteomes" id="UP000695562">
    <property type="component" value="Unassembled WGS sequence"/>
</dbReference>
<evidence type="ECO:0000259" key="1">
    <source>
        <dbReference type="Pfam" id="PF06172"/>
    </source>
</evidence>
<feature type="domain" description="DUF985" evidence="1">
    <location>
        <begin position="5"/>
        <end position="141"/>
    </location>
</feature>
<dbReference type="EMBL" id="AJWJ01000766">
    <property type="protein sequence ID" value="KAF2069033.1"/>
    <property type="molecule type" value="Genomic_DNA"/>
</dbReference>